<gene>
    <name evidence="1" type="ORF">ABGF40_05965</name>
</gene>
<reference evidence="1 2" key="1">
    <citation type="journal article" date="2024" name="Front. Microbiol.">
        <title>Pangenomic and biochemical analyses of Helcococcus ovis reveal widespread tetracycline resistance and a novel bacterial species, Helcococcus bovis.</title>
        <authorList>
            <person name="Cunha F."/>
            <person name="Zhai Y."/>
            <person name="Casaro S."/>
            <person name="Jones K.L."/>
            <person name="Hernandez M."/>
            <person name="Bisinotto R.S."/>
            <person name="Kariyawasam S."/>
            <person name="Brown M.B."/>
            <person name="Phillips A."/>
            <person name="Jeong K.C."/>
            <person name="Galvao K.N."/>
        </authorList>
    </citation>
    <scope>NUCLEOTIDE SEQUENCE [LARGE SCALE GENOMIC DNA]</scope>
    <source>
        <strain evidence="1 2">KG197</strain>
    </source>
</reference>
<dbReference type="InterPro" id="IPR010360">
    <property type="entry name" value="DUF956"/>
</dbReference>
<evidence type="ECO:0000313" key="1">
    <source>
        <dbReference type="EMBL" id="MFM1525218.1"/>
    </source>
</evidence>
<dbReference type="Pfam" id="PF06115">
    <property type="entry name" value="DUF956"/>
    <property type="match status" value="1"/>
</dbReference>
<accession>A0ABW9F8C2</accession>
<evidence type="ECO:0000313" key="2">
    <source>
        <dbReference type="Proteomes" id="UP001629536"/>
    </source>
</evidence>
<organism evidence="1 2">
    <name type="scientific">Helcococcus bovis</name>
    <dbReference type="NCBI Taxonomy" id="3153252"/>
    <lineage>
        <taxon>Bacteria</taxon>
        <taxon>Bacillati</taxon>
        <taxon>Bacillota</taxon>
        <taxon>Tissierellia</taxon>
        <taxon>Tissierellales</taxon>
        <taxon>Peptoniphilaceae</taxon>
        <taxon>Helcococcus</taxon>
    </lineage>
</organism>
<protein>
    <submittedName>
        <fullName evidence="1">DUF956 family protein</fullName>
    </submittedName>
</protein>
<dbReference type="Proteomes" id="UP001629536">
    <property type="component" value="Unassembled WGS sequence"/>
</dbReference>
<dbReference type="RefSeq" id="WP_408104627.1">
    <property type="nucleotide sequence ID" value="NZ_JBFNFH010000014.1"/>
</dbReference>
<proteinExistence type="predicted"/>
<dbReference type="EMBL" id="JBFNFH010000014">
    <property type="protein sequence ID" value="MFM1525218.1"/>
    <property type="molecule type" value="Genomic_DNA"/>
</dbReference>
<sequence>MFNSQNKEVTFSIKASHLTGIPSYGNVYLGDKAFEYYNEKNVNDFVQIPWDQISHISASVILGKKINRFAIFTKSNGHFTFSTRDNKKTLKSMGNYFPVEKMYRSQSLVSFFNKKIKNLFRSNKK</sequence>
<comment type="caution">
    <text evidence="1">The sequence shown here is derived from an EMBL/GenBank/DDBJ whole genome shotgun (WGS) entry which is preliminary data.</text>
</comment>
<name>A0ABW9F8C2_9FIRM</name>
<keyword evidence="2" id="KW-1185">Reference proteome</keyword>